<protein>
    <submittedName>
        <fullName evidence="1">Uncharacterized protein</fullName>
    </submittedName>
</protein>
<gene>
    <name evidence="1" type="ORF">GCM10023156_47100</name>
</gene>
<name>A0ABP8NC24_9BACT</name>
<accession>A0ABP8NC24</accession>
<organism evidence="1 2">
    <name type="scientific">Novipirellula rosea</name>
    <dbReference type="NCBI Taxonomy" id="1031540"/>
    <lineage>
        <taxon>Bacteria</taxon>
        <taxon>Pseudomonadati</taxon>
        <taxon>Planctomycetota</taxon>
        <taxon>Planctomycetia</taxon>
        <taxon>Pirellulales</taxon>
        <taxon>Pirellulaceae</taxon>
        <taxon>Novipirellula</taxon>
    </lineage>
</organism>
<proteinExistence type="predicted"/>
<sequence length="163" mass="17765">MKTIASQWLEASNEVTWLVAEQDNRWSDAARRFSPEGLSDPWIPRVVSCEASEVPRRISRHPLAKSGSCRRMPIIVLWELTPASIAKMLRVVTQVKTAFPGVIQIAGMTGIPGSMQATISELGIPITLAAPEALQNVARRINSRAFRTLSPSESSAITTALEG</sequence>
<dbReference type="RefSeq" id="WP_345326050.1">
    <property type="nucleotide sequence ID" value="NZ_BAABGA010000064.1"/>
</dbReference>
<dbReference type="Proteomes" id="UP001500840">
    <property type="component" value="Unassembled WGS sequence"/>
</dbReference>
<keyword evidence="2" id="KW-1185">Reference proteome</keyword>
<evidence type="ECO:0000313" key="2">
    <source>
        <dbReference type="Proteomes" id="UP001500840"/>
    </source>
</evidence>
<dbReference type="EMBL" id="BAABGA010000064">
    <property type="protein sequence ID" value="GAA4462790.1"/>
    <property type="molecule type" value="Genomic_DNA"/>
</dbReference>
<evidence type="ECO:0000313" key="1">
    <source>
        <dbReference type="EMBL" id="GAA4462790.1"/>
    </source>
</evidence>
<comment type="caution">
    <text evidence="1">The sequence shown here is derived from an EMBL/GenBank/DDBJ whole genome shotgun (WGS) entry which is preliminary data.</text>
</comment>
<reference evidence="2" key="1">
    <citation type="journal article" date="2019" name="Int. J. Syst. Evol. Microbiol.">
        <title>The Global Catalogue of Microorganisms (GCM) 10K type strain sequencing project: providing services to taxonomists for standard genome sequencing and annotation.</title>
        <authorList>
            <consortium name="The Broad Institute Genomics Platform"/>
            <consortium name="The Broad Institute Genome Sequencing Center for Infectious Disease"/>
            <person name="Wu L."/>
            <person name="Ma J."/>
        </authorList>
    </citation>
    <scope>NUCLEOTIDE SEQUENCE [LARGE SCALE GENOMIC DNA]</scope>
    <source>
        <strain evidence="2">JCM 17759</strain>
    </source>
</reference>